<feature type="domain" description="Fe-containing alcohol dehydrogenase-like C-terminal" evidence="5">
    <location>
        <begin position="182"/>
        <end position="362"/>
    </location>
</feature>
<dbReference type="InterPro" id="IPR039697">
    <property type="entry name" value="Alcohol_dehydrogenase_Fe"/>
</dbReference>
<dbReference type="InterPro" id="IPR034786">
    <property type="entry name" value="MAR"/>
</dbReference>
<dbReference type="EMBL" id="CP114029">
    <property type="protein sequence ID" value="WAP66906.1"/>
    <property type="molecule type" value="Genomic_DNA"/>
</dbReference>
<dbReference type="Proteomes" id="UP001164020">
    <property type="component" value="Chromosome"/>
</dbReference>
<organism evidence="6 7">
    <name type="scientific">Jiella pelagia</name>
    <dbReference type="NCBI Taxonomy" id="2986949"/>
    <lineage>
        <taxon>Bacteria</taxon>
        <taxon>Pseudomonadati</taxon>
        <taxon>Pseudomonadota</taxon>
        <taxon>Alphaproteobacteria</taxon>
        <taxon>Hyphomicrobiales</taxon>
        <taxon>Aurantimonadaceae</taxon>
        <taxon>Jiella</taxon>
    </lineage>
</organism>
<dbReference type="Gene3D" id="1.20.1090.10">
    <property type="entry name" value="Dehydroquinate synthase-like - alpha domain"/>
    <property type="match status" value="1"/>
</dbReference>
<dbReference type="CDD" id="cd08177">
    <property type="entry name" value="MAR"/>
    <property type="match status" value="1"/>
</dbReference>
<dbReference type="RefSeq" id="WP_268879351.1">
    <property type="nucleotide sequence ID" value="NZ_CP114029.1"/>
</dbReference>
<protein>
    <submittedName>
        <fullName evidence="6">Maleylacetate reductase</fullName>
    </submittedName>
</protein>
<accession>A0ABY7BVH4</accession>
<gene>
    <name evidence="6" type="ORF">OH818_14665</name>
</gene>
<dbReference type="InterPro" id="IPR056798">
    <property type="entry name" value="ADH_Fe_C"/>
</dbReference>
<dbReference type="InterPro" id="IPR001670">
    <property type="entry name" value="ADH_Fe/GldA"/>
</dbReference>
<evidence type="ECO:0000259" key="4">
    <source>
        <dbReference type="Pfam" id="PF00465"/>
    </source>
</evidence>
<dbReference type="Pfam" id="PF00465">
    <property type="entry name" value="Fe-ADH"/>
    <property type="match status" value="1"/>
</dbReference>
<dbReference type="PANTHER" id="PTHR11496:SF102">
    <property type="entry name" value="ALCOHOL DEHYDROGENASE 4"/>
    <property type="match status" value="1"/>
</dbReference>
<proteinExistence type="inferred from homology"/>
<dbReference type="Gene3D" id="3.40.50.1970">
    <property type="match status" value="1"/>
</dbReference>
<dbReference type="SUPFAM" id="SSF56796">
    <property type="entry name" value="Dehydroquinate synthase-like"/>
    <property type="match status" value="1"/>
</dbReference>
<comment type="similarity">
    <text evidence="1">Belongs to the iron-containing alcohol dehydrogenase family.</text>
</comment>
<name>A0ABY7BVH4_9HYPH</name>
<evidence type="ECO:0000256" key="1">
    <source>
        <dbReference type="ARBA" id="ARBA00007358"/>
    </source>
</evidence>
<keyword evidence="3" id="KW-0520">NAD</keyword>
<dbReference type="Pfam" id="PF25137">
    <property type="entry name" value="ADH_Fe_C"/>
    <property type="match status" value="1"/>
</dbReference>
<sequence length="369" mass="37571">MNVAANFAAAHTPAAFDTPGDVYNATPPRIVFGAGAARGIAEEVERLGAKRALVLSTPGRGEMAKRVVAQLGDLCIGLMPEAVSQVPIELARACRLRATEMGADCLVSVGGGASIGLGKGISLELGLPIIAIPTTYSGSEMTGFCGITIDGVKRMHTSLKMLAATVIYDPELTLSLPLDVSAASAMNALAHCVDAVYVPTISPINAFAAASGARAIADGLRGVAADPSNLDARTQLLYGAYLGGAALTGGFALQHGLAHTLGGSFGVAHGLSHALVLAHVTAYNAQFAADQIGMIESALAVPSLGGAIFDLLAEVGLPNSLSAVGITKDQVAEIVRITVETDNGLNPAPVTEDAVRRITLAALYGERPQ</sequence>
<evidence type="ECO:0000256" key="2">
    <source>
        <dbReference type="ARBA" id="ARBA00023002"/>
    </source>
</evidence>
<feature type="domain" description="Alcohol dehydrogenase iron-type/glycerol dehydrogenase GldA" evidence="4">
    <location>
        <begin position="27"/>
        <end position="170"/>
    </location>
</feature>
<keyword evidence="7" id="KW-1185">Reference proteome</keyword>
<evidence type="ECO:0000256" key="3">
    <source>
        <dbReference type="ARBA" id="ARBA00023027"/>
    </source>
</evidence>
<reference evidence="6" key="1">
    <citation type="submission" date="2022-12" db="EMBL/GenBank/DDBJ databases">
        <title>Jiella pelagia sp. nov., isolated from phosphonate enriched culture of Northwest Pacific surface seawater.</title>
        <authorList>
            <person name="Shin D.Y."/>
            <person name="Hwang C.Y."/>
        </authorList>
    </citation>
    <scope>NUCLEOTIDE SEQUENCE</scope>
    <source>
        <strain evidence="6">HL-NP1</strain>
    </source>
</reference>
<evidence type="ECO:0000313" key="6">
    <source>
        <dbReference type="EMBL" id="WAP66906.1"/>
    </source>
</evidence>
<keyword evidence="2" id="KW-0560">Oxidoreductase</keyword>
<dbReference type="PANTHER" id="PTHR11496">
    <property type="entry name" value="ALCOHOL DEHYDROGENASE"/>
    <property type="match status" value="1"/>
</dbReference>
<evidence type="ECO:0000259" key="5">
    <source>
        <dbReference type="Pfam" id="PF25137"/>
    </source>
</evidence>
<evidence type="ECO:0000313" key="7">
    <source>
        <dbReference type="Proteomes" id="UP001164020"/>
    </source>
</evidence>